<dbReference type="PROSITE" id="PS51677">
    <property type="entry name" value="NODB"/>
    <property type="match status" value="1"/>
</dbReference>
<reference evidence="5 6" key="1">
    <citation type="submission" date="2018-09" db="EMBL/GenBank/DDBJ databases">
        <title>Genome sequencing of strain 6GH32-13.</title>
        <authorList>
            <person name="Weon H.-Y."/>
            <person name="Heo J."/>
            <person name="Kwon S.-W."/>
        </authorList>
    </citation>
    <scope>NUCLEOTIDE SEQUENCE [LARGE SCALE GENOMIC DNA]</scope>
    <source>
        <strain evidence="5 6">5GH32-13</strain>
    </source>
</reference>
<feature type="chain" id="PRO_5017806950" evidence="3">
    <location>
        <begin position="22"/>
        <end position="262"/>
    </location>
</feature>
<sequence length="262" mass="29107">MQPVKLILIACLLGNSLLSCAQNNTNWKNKKCAVALTYDDALNIHLDQVIPALDSVGLKATFYLIGSSDAFTKRIPDWRKAAAKGHELGNHTLFHPCYGKRPGREWVRPERDLNNYTLQRMTDEIKMNSVLLEATDGKKKRTLACPCGDTKVQDSSYLYGLKNNFVGFRDGTPDANAVNPFAKVTVQWVTVFDNTGDQLIAAVKQAMEANALLVFVFHGVGGDHNINVSAAAHRQLLQFLKQQESQVWVAPFVEIAEYAKSK</sequence>
<keyword evidence="6" id="KW-1185">Reference proteome</keyword>
<protein>
    <submittedName>
        <fullName evidence="5">Chitooligosaccharide deacetylase</fullName>
    </submittedName>
</protein>
<evidence type="ECO:0000256" key="1">
    <source>
        <dbReference type="ARBA" id="ARBA00004613"/>
    </source>
</evidence>
<dbReference type="InterPro" id="IPR051398">
    <property type="entry name" value="Polysacch_Deacetylase"/>
</dbReference>
<name>A0A3B7MSM9_9BACT</name>
<dbReference type="GO" id="GO:0016810">
    <property type="term" value="F:hydrolase activity, acting on carbon-nitrogen (but not peptide) bonds"/>
    <property type="evidence" value="ECO:0007669"/>
    <property type="project" value="InterPro"/>
</dbReference>
<dbReference type="Proteomes" id="UP000263900">
    <property type="component" value="Chromosome"/>
</dbReference>
<evidence type="ECO:0000313" key="5">
    <source>
        <dbReference type="EMBL" id="AXY74635.1"/>
    </source>
</evidence>
<keyword evidence="2 3" id="KW-0732">Signal</keyword>
<dbReference type="Pfam" id="PF01522">
    <property type="entry name" value="Polysacc_deac_1"/>
    <property type="match status" value="1"/>
</dbReference>
<feature type="signal peptide" evidence="3">
    <location>
        <begin position="1"/>
        <end position="21"/>
    </location>
</feature>
<evidence type="ECO:0000256" key="3">
    <source>
        <dbReference type="SAM" id="SignalP"/>
    </source>
</evidence>
<gene>
    <name evidence="5" type="ORF">D3H65_11865</name>
</gene>
<dbReference type="AlphaFoldDB" id="A0A3B7MSM9"/>
<dbReference type="SUPFAM" id="SSF88713">
    <property type="entry name" value="Glycoside hydrolase/deacetylase"/>
    <property type="match status" value="1"/>
</dbReference>
<dbReference type="InterPro" id="IPR011330">
    <property type="entry name" value="Glyco_hydro/deAcase_b/a-brl"/>
</dbReference>
<proteinExistence type="predicted"/>
<dbReference type="OrthoDB" id="9806342at2"/>
<dbReference type="CDD" id="cd10967">
    <property type="entry name" value="CE4_GLA_like_6s"/>
    <property type="match status" value="1"/>
</dbReference>
<dbReference type="EMBL" id="CP032157">
    <property type="protein sequence ID" value="AXY74635.1"/>
    <property type="molecule type" value="Genomic_DNA"/>
</dbReference>
<evidence type="ECO:0000256" key="2">
    <source>
        <dbReference type="ARBA" id="ARBA00022729"/>
    </source>
</evidence>
<dbReference type="PROSITE" id="PS51257">
    <property type="entry name" value="PROKAR_LIPOPROTEIN"/>
    <property type="match status" value="1"/>
</dbReference>
<accession>A0A3B7MSM9</accession>
<evidence type="ECO:0000313" key="6">
    <source>
        <dbReference type="Proteomes" id="UP000263900"/>
    </source>
</evidence>
<comment type="subcellular location">
    <subcellularLocation>
        <location evidence="1">Secreted</location>
    </subcellularLocation>
</comment>
<dbReference type="KEGG" id="pseg:D3H65_11865"/>
<dbReference type="PANTHER" id="PTHR34216">
    <property type="match status" value="1"/>
</dbReference>
<dbReference type="PANTHER" id="PTHR34216:SF3">
    <property type="entry name" value="POLY-BETA-1,6-N-ACETYL-D-GLUCOSAMINE N-DEACETYLASE"/>
    <property type="match status" value="1"/>
</dbReference>
<organism evidence="5 6">
    <name type="scientific">Paraflavitalea soli</name>
    <dbReference type="NCBI Taxonomy" id="2315862"/>
    <lineage>
        <taxon>Bacteria</taxon>
        <taxon>Pseudomonadati</taxon>
        <taxon>Bacteroidota</taxon>
        <taxon>Chitinophagia</taxon>
        <taxon>Chitinophagales</taxon>
        <taxon>Chitinophagaceae</taxon>
        <taxon>Paraflavitalea</taxon>
    </lineage>
</organism>
<dbReference type="InterPro" id="IPR002509">
    <property type="entry name" value="NODB_dom"/>
</dbReference>
<dbReference type="GO" id="GO:0005576">
    <property type="term" value="C:extracellular region"/>
    <property type="evidence" value="ECO:0007669"/>
    <property type="project" value="UniProtKB-SubCell"/>
</dbReference>
<dbReference type="Gene3D" id="3.20.20.370">
    <property type="entry name" value="Glycoside hydrolase/deacetylase"/>
    <property type="match status" value="1"/>
</dbReference>
<evidence type="ECO:0000259" key="4">
    <source>
        <dbReference type="PROSITE" id="PS51677"/>
    </source>
</evidence>
<dbReference type="RefSeq" id="WP_119050520.1">
    <property type="nucleotide sequence ID" value="NZ_CP032157.1"/>
</dbReference>
<feature type="domain" description="NodB homology" evidence="4">
    <location>
        <begin position="32"/>
        <end position="262"/>
    </location>
</feature>
<dbReference type="GO" id="GO:0005975">
    <property type="term" value="P:carbohydrate metabolic process"/>
    <property type="evidence" value="ECO:0007669"/>
    <property type="project" value="InterPro"/>
</dbReference>